<keyword evidence="3" id="KW-1185">Reference proteome</keyword>
<proteinExistence type="predicted"/>
<protein>
    <submittedName>
        <fullName evidence="2">Uncharacterized protein</fullName>
    </submittedName>
</protein>
<evidence type="ECO:0000313" key="2">
    <source>
        <dbReference type="EMBL" id="TNN35081.1"/>
    </source>
</evidence>
<name>A0A4Z2F2U7_9TELE</name>
<evidence type="ECO:0000256" key="1">
    <source>
        <dbReference type="SAM" id="MobiDB-lite"/>
    </source>
</evidence>
<dbReference type="AlphaFoldDB" id="A0A4Z2F2U7"/>
<accession>A0A4Z2F2U7</accession>
<dbReference type="EMBL" id="SRLO01001834">
    <property type="protein sequence ID" value="TNN35081.1"/>
    <property type="molecule type" value="Genomic_DNA"/>
</dbReference>
<dbReference type="Proteomes" id="UP000314294">
    <property type="component" value="Unassembled WGS sequence"/>
</dbReference>
<comment type="caution">
    <text evidence="2">The sequence shown here is derived from an EMBL/GenBank/DDBJ whole genome shotgun (WGS) entry which is preliminary data.</text>
</comment>
<reference evidence="2 3" key="1">
    <citation type="submission" date="2019-03" db="EMBL/GenBank/DDBJ databases">
        <title>First draft genome of Liparis tanakae, snailfish: a comprehensive survey of snailfish specific genes.</title>
        <authorList>
            <person name="Kim W."/>
            <person name="Song I."/>
            <person name="Jeong J.-H."/>
            <person name="Kim D."/>
            <person name="Kim S."/>
            <person name="Ryu S."/>
            <person name="Song J.Y."/>
            <person name="Lee S.K."/>
        </authorList>
    </citation>
    <scope>NUCLEOTIDE SEQUENCE [LARGE SCALE GENOMIC DNA]</scope>
    <source>
        <tissue evidence="2">Muscle</tissue>
    </source>
</reference>
<evidence type="ECO:0000313" key="3">
    <source>
        <dbReference type="Proteomes" id="UP000314294"/>
    </source>
</evidence>
<organism evidence="2 3">
    <name type="scientific">Liparis tanakae</name>
    <name type="common">Tanaka's snailfish</name>
    <dbReference type="NCBI Taxonomy" id="230148"/>
    <lineage>
        <taxon>Eukaryota</taxon>
        <taxon>Metazoa</taxon>
        <taxon>Chordata</taxon>
        <taxon>Craniata</taxon>
        <taxon>Vertebrata</taxon>
        <taxon>Euteleostomi</taxon>
        <taxon>Actinopterygii</taxon>
        <taxon>Neopterygii</taxon>
        <taxon>Teleostei</taxon>
        <taxon>Neoteleostei</taxon>
        <taxon>Acanthomorphata</taxon>
        <taxon>Eupercaria</taxon>
        <taxon>Perciformes</taxon>
        <taxon>Cottioidei</taxon>
        <taxon>Cottales</taxon>
        <taxon>Liparidae</taxon>
        <taxon>Liparis</taxon>
    </lineage>
</organism>
<feature type="compositionally biased region" description="Polar residues" evidence="1">
    <location>
        <begin position="1"/>
        <end position="12"/>
    </location>
</feature>
<gene>
    <name evidence="2" type="ORF">EYF80_054760</name>
</gene>
<sequence length="91" mass="9834">MGCSEYTKSASSEGRMENRGARGLAETLHDTAPTPSCGAPRVEPRREPERGSAPVQWEPVVNKPCFPSHRTLRYASTSDWASVSTETLAAA</sequence>
<feature type="region of interest" description="Disordered" evidence="1">
    <location>
        <begin position="1"/>
        <end position="62"/>
    </location>
</feature>